<feature type="region of interest" description="Disordered" evidence="1">
    <location>
        <begin position="104"/>
        <end position="184"/>
    </location>
</feature>
<dbReference type="Proteomes" id="UP000095281">
    <property type="component" value="Unplaced"/>
</dbReference>
<feature type="region of interest" description="Disordered" evidence="1">
    <location>
        <begin position="229"/>
        <end position="270"/>
    </location>
</feature>
<feature type="compositionally biased region" description="Polar residues" evidence="1">
    <location>
        <begin position="36"/>
        <end position="58"/>
    </location>
</feature>
<accession>A0A1I8C269</accession>
<keyword evidence="3" id="KW-1185">Reference proteome</keyword>
<feature type="chain" id="PRO_5009316438" evidence="2">
    <location>
        <begin position="23"/>
        <end position="297"/>
    </location>
</feature>
<feature type="compositionally biased region" description="Polar residues" evidence="1">
    <location>
        <begin position="229"/>
        <end position="245"/>
    </location>
</feature>
<feature type="compositionally biased region" description="Polar residues" evidence="1">
    <location>
        <begin position="161"/>
        <end position="175"/>
    </location>
</feature>
<name>A0A1I8C269_MELHA</name>
<protein>
    <submittedName>
        <fullName evidence="4">BZIP domain-containing protein</fullName>
    </submittedName>
</protein>
<sequence>MKVINILIFLIFNAILWSLINSVKNNKNQKEVSGFAENNSNDPIKNLNNSAESSVNPQNQKYKEKINAKHKITKNKLNGAEKRLKKNEYMKNYYKNNPEKLLEKRKIEKQKKQEYDRKYYEKNKKKKQEYVRNYNEKNKEKRREYARNYRLEKKNERENNQKSVEVNNDQRSSYVDQLKGHSSESLDNEFENFIEQGDDDFENVQIGTFIQHNENNINEKGFAPKDNTIQVNEEGNSFGNPQNCENKGKQPLEKEKVQLNEGQPIQQEDDITSLDDLRFLDELTFDDLSFLDDPVKN</sequence>
<evidence type="ECO:0000313" key="3">
    <source>
        <dbReference type="Proteomes" id="UP000095281"/>
    </source>
</evidence>
<organism evidence="3 4">
    <name type="scientific">Meloidogyne hapla</name>
    <name type="common">Root-knot nematode worm</name>
    <dbReference type="NCBI Taxonomy" id="6305"/>
    <lineage>
        <taxon>Eukaryota</taxon>
        <taxon>Metazoa</taxon>
        <taxon>Ecdysozoa</taxon>
        <taxon>Nematoda</taxon>
        <taxon>Chromadorea</taxon>
        <taxon>Rhabditida</taxon>
        <taxon>Tylenchina</taxon>
        <taxon>Tylenchomorpha</taxon>
        <taxon>Tylenchoidea</taxon>
        <taxon>Meloidogynidae</taxon>
        <taxon>Meloidogyninae</taxon>
        <taxon>Meloidogyne</taxon>
    </lineage>
</organism>
<feature type="region of interest" description="Disordered" evidence="1">
    <location>
        <begin position="33"/>
        <end position="58"/>
    </location>
</feature>
<feature type="compositionally biased region" description="Basic and acidic residues" evidence="1">
    <location>
        <begin position="246"/>
        <end position="258"/>
    </location>
</feature>
<proteinExistence type="predicted"/>
<keyword evidence="2" id="KW-0732">Signal</keyword>
<evidence type="ECO:0000313" key="4">
    <source>
        <dbReference type="WBParaSite" id="MhA1_Contig9.frz3.gene18"/>
    </source>
</evidence>
<dbReference type="AlphaFoldDB" id="A0A1I8C269"/>
<evidence type="ECO:0000256" key="2">
    <source>
        <dbReference type="SAM" id="SignalP"/>
    </source>
</evidence>
<feature type="signal peptide" evidence="2">
    <location>
        <begin position="1"/>
        <end position="22"/>
    </location>
</feature>
<evidence type="ECO:0000256" key="1">
    <source>
        <dbReference type="SAM" id="MobiDB-lite"/>
    </source>
</evidence>
<feature type="compositionally biased region" description="Basic and acidic residues" evidence="1">
    <location>
        <begin position="104"/>
        <end position="160"/>
    </location>
</feature>
<reference evidence="4" key="1">
    <citation type="submission" date="2016-11" db="UniProtKB">
        <authorList>
            <consortium name="WormBaseParasite"/>
        </authorList>
    </citation>
    <scope>IDENTIFICATION</scope>
</reference>
<dbReference type="WBParaSite" id="MhA1_Contig9.frz3.gene18">
    <property type="protein sequence ID" value="MhA1_Contig9.frz3.gene18"/>
    <property type="gene ID" value="MhA1_Contig9.frz3.gene18"/>
</dbReference>